<dbReference type="Pfam" id="PF00575">
    <property type="entry name" value="S1"/>
    <property type="match status" value="1"/>
</dbReference>
<evidence type="ECO:0000259" key="3">
    <source>
        <dbReference type="PROSITE" id="PS50126"/>
    </source>
</evidence>
<dbReference type="InterPro" id="IPR022966">
    <property type="entry name" value="RNase_II/R_CS"/>
</dbReference>
<dbReference type="Pfam" id="PF00773">
    <property type="entry name" value="RNB"/>
    <property type="match status" value="1"/>
</dbReference>
<accession>A0A382NBW6</accession>
<dbReference type="PANTHER" id="PTHR23355">
    <property type="entry name" value="RIBONUCLEASE"/>
    <property type="match status" value="1"/>
</dbReference>
<evidence type="ECO:0000256" key="1">
    <source>
        <dbReference type="ARBA" id="ARBA00022722"/>
    </source>
</evidence>
<dbReference type="GO" id="GO:0004540">
    <property type="term" value="F:RNA nuclease activity"/>
    <property type="evidence" value="ECO:0007669"/>
    <property type="project" value="InterPro"/>
</dbReference>
<keyword evidence="1" id="KW-0540">Nuclease</keyword>
<protein>
    <recommendedName>
        <fullName evidence="3">S1 motif domain-containing protein</fullName>
    </recommendedName>
</protein>
<organism evidence="4">
    <name type="scientific">marine metagenome</name>
    <dbReference type="NCBI Taxonomy" id="408172"/>
    <lineage>
        <taxon>unclassified sequences</taxon>
        <taxon>metagenomes</taxon>
        <taxon>ecological metagenomes</taxon>
    </lineage>
</organism>
<dbReference type="CDD" id="cd04471">
    <property type="entry name" value="S1_RNase_R"/>
    <property type="match status" value="1"/>
</dbReference>
<dbReference type="InterPro" id="IPR012340">
    <property type="entry name" value="NA-bd_OB-fold"/>
</dbReference>
<dbReference type="AlphaFoldDB" id="A0A382NBW6"/>
<dbReference type="InterPro" id="IPR050180">
    <property type="entry name" value="RNR_Ribonuclease"/>
</dbReference>
<name>A0A382NBW6_9ZZZZ</name>
<feature type="domain" description="S1 motif" evidence="3">
    <location>
        <begin position="271"/>
        <end position="352"/>
    </location>
</feature>
<dbReference type="GO" id="GO:0005829">
    <property type="term" value="C:cytosol"/>
    <property type="evidence" value="ECO:0007669"/>
    <property type="project" value="TreeGrafter"/>
</dbReference>
<dbReference type="SMART" id="SM00316">
    <property type="entry name" value="S1"/>
    <property type="match status" value="1"/>
</dbReference>
<evidence type="ECO:0000313" key="4">
    <source>
        <dbReference type="EMBL" id="SVC58639.1"/>
    </source>
</evidence>
<dbReference type="EMBL" id="UINC01099393">
    <property type="protein sequence ID" value="SVC58639.1"/>
    <property type="molecule type" value="Genomic_DNA"/>
</dbReference>
<dbReference type="PANTHER" id="PTHR23355:SF9">
    <property type="entry name" value="DIS3-LIKE EXONUCLEASE 2"/>
    <property type="match status" value="1"/>
</dbReference>
<dbReference type="SUPFAM" id="SSF50249">
    <property type="entry name" value="Nucleic acid-binding proteins"/>
    <property type="match status" value="2"/>
</dbReference>
<dbReference type="PROSITE" id="PS50126">
    <property type="entry name" value="S1"/>
    <property type="match status" value="1"/>
</dbReference>
<feature type="non-terminal residue" evidence="4">
    <location>
        <position position="1"/>
    </location>
</feature>
<gene>
    <name evidence="4" type="ORF">METZ01_LOCUS311493</name>
</gene>
<dbReference type="GO" id="GO:0006402">
    <property type="term" value="P:mRNA catabolic process"/>
    <property type="evidence" value="ECO:0007669"/>
    <property type="project" value="TreeGrafter"/>
</dbReference>
<keyword evidence="2" id="KW-0378">Hydrolase</keyword>
<dbReference type="GO" id="GO:0016787">
    <property type="term" value="F:hydrolase activity"/>
    <property type="evidence" value="ECO:0007669"/>
    <property type="project" value="UniProtKB-KW"/>
</dbReference>
<dbReference type="InterPro" id="IPR003029">
    <property type="entry name" value="S1_domain"/>
</dbReference>
<dbReference type="GO" id="GO:0003723">
    <property type="term" value="F:RNA binding"/>
    <property type="evidence" value="ECO:0007669"/>
    <property type="project" value="InterPro"/>
</dbReference>
<sequence length="353" mass="40064">LKNTQLAKAVIKSAHKLSYEDAQSILDGDETEATSKDPGLRTDLKELLRTSELLRQHRHDRGSIDFDLPESHIVLNDDGVPIDVQRHERTPAHMLVEDLMIATNEAVANWAIEQGVPLLYRIHEDPDDASLETLRLVVAEFGYSLPTRKTKPRDFQRLIDSVNGRPEQAVISVQVLRSLSRARYSRSNEGHFGLASSAYVHFTSPIRRYPDLVAHRQLSRWLKEPRSARSISLEWLDATAQQASSQEQIATEAARDSVDLKKVEFMERHLGDHFTGTISGVTPFGFFVRLDSYDIEGLIHISNLGKDYFVHDDIKHALKGRRTKTTYTLGDAIEVQVNRVDREARRIDLMPLS</sequence>
<dbReference type="PROSITE" id="PS01175">
    <property type="entry name" value="RIBONUCLEASE_II"/>
    <property type="match status" value="1"/>
</dbReference>
<dbReference type="Gene3D" id="2.40.50.140">
    <property type="entry name" value="Nucleic acid-binding proteins"/>
    <property type="match status" value="1"/>
</dbReference>
<reference evidence="4" key="1">
    <citation type="submission" date="2018-05" db="EMBL/GenBank/DDBJ databases">
        <authorList>
            <person name="Lanie J.A."/>
            <person name="Ng W.-L."/>
            <person name="Kazmierczak K.M."/>
            <person name="Andrzejewski T.M."/>
            <person name="Davidsen T.M."/>
            <person name="Wayne K.J."/>
            <person name="Tettelin H."/>
            <person name="Glass J.I."/>
            <person name="Rusch D."/>
            <person name="Podicherti R."/>
            <person name="Tsui H.-C.T."/>
            <person name="Winkler M.E."/>
        </authorList>
    </citation>
    <scope>NUCLEOTIDE SEQUENCE</scope>
</reference>
<evidence type="ECO:0000256" key="2">
    <source>
        <dbReference type="ARBA" id="ARBA00022801"/>
    </source>
</evidence>
<dbReference type="InterPro" id="IPR001900">
    <property type="entry name" value="RNase_II/R"/>
</dbReference>
<proteinExistence type="predicted"/>
<dbReference type="SMART" id="SM00955">
    <property type="entry name" value="RNB"/>
    <property type="match status" value="1"/>
</dbReference>